<reference evidence="3" key="1">
    <citation type="journal article" date="2019" name="Int. J. Syst. Evol. Microbiol.">
        <title>The Global Catalogue of Microorganisms (GCM) 10K type strain sequencing project: providing services to taxonomists for standard genome sequencing and annotation.</title>
        <authorList>
            <consortium name="The Broad Institute Genomics Platform"/>
            <consortium name="The Broad Institute Genome Sequencing Center for Infectious Disease"/>
            <person name="Wu L."/>
            <person name="Ma J."/>
        </authorList>
    </citation>
    <scope>NUCLEOTIDE SEQUENCE [LARGE SCALE GENOMIC DNA]</scope>
    <source>
        <strain evidence="3">KCTC 52640</strain>
    </source>
</reference>
<dbReference type="EMBL" id="JBHRSS010000006">
    <property type="protein sequence ID" value="MFC3105052.1"/>
    <property type="molecule type" value="Genomic_DNA"/>
</dbReference>
<gene>
    <name evidence="2" type="ORF">ACFOSU_14315</name>
</gene>
<protein>
    <recommendedName>
        <fullName evidence="4">Exopolysaccharide biosynthesis operon protein EpsL</fullName>
    </recommendedName>
</protein>
<accession>A0ABV7EQM0</accession>
<feature type="chain" id="PRO_5046712588" description="Exopolysaccharide biosynthesis operon protein EpsL" evidence="1">
    <location>
        <begin position="23"/>
        <end position="391"/>
    </location>
</feature>
<dbReference type="Proteomes" id="UP001595462">
    <property type="component" value="Unassembled WGS sequence"/>
</dbReference>
<evidence type="ECO:0000313" key="3">
    <source>
        <dbReference type="Proteomes" id="UP001595462"/>
    </source>
</evidence>
<evidence type="ECO:0000256" key="1">
    <source>
        <dbReference type="SAM" id="SignalP"/>
    </source>
</evidence>
<feature type="signal peptide" evidence="1">
    <location>
        <begin position="1"/>
        <end position="22"/>
    </location>
</feature>
<dbReference type="RefSeq" id="WP_380690609.1">
    <property type="nucleotide sequence ID" value="NZ_JBHRSS010000006.1"/>
</dbReference>
<organism evidence="2 3">
    <name type="scientific">Salinisphaera aquimarina</name>
    <dbReference type="NCBI Taxonomy" id="2094031"/>
    <lineage>
        <taxon>Bacteria</taxon>
        <taxon>Pseudomonadati</taxon>
        <taxon>Pseudomonadota</taxon>
        <taxon>Gammaproteobacteria</taxon>
        <taxon>Salinisphaerales</taxon>
        <taxon>Salinisphaeraceae</taxon>
        <taxon>Salinisphaera</taxon>
    </lineage>
</organism>
<name>A0ABV7EQM0_9GAMM</name>
<dbReference type="SUPFAM" id="SSF56935">
    <property type="entry name" value="Porins"/>
    <property type="match status" value="1"/>
</dbReference>
<keyword evidence="3" id="KW-1185">Reference proteome</keyword>
<sequence>MRRISLCCALLPAIACTTPAFAGALRLSPFVEYGTEYNSNQFSEPESNRRSDSVQRATIGTLASWPVSRQRLVVSAQATRYRYSRFDMLDHSEYSGRGAWEFQLGPLVFGSLSYRQARYLQEFDNRDDRQPDFIREQEPQVDAYVAVSPDWRVHTTAGYLRLDHGLDSQRRFDRRETSATLAAEYTGKPGSVIGAGAEVIDGEYPGRESDDLFSRTFVQKTPFLRLDWKYSGVSRVQGRIGYTERDNSGGSDRDFTGTTGRIAYVRTLSAKTRVTVEFSREIFSVDDVDANFVRDTGGQISLAWNYSPKLELAASAAHREQDYQTLTRAASRLDKVNRFQGELTYRPTRNLAVVFNGGIVDRNSAIPGESYDQWVGGIALRVTLDPPPDQN</sequence>
<evidence type="ECO:0000313" key="2">
    <source>
        <dbReference type="EMBL" id="MFC3105052.1"/>
    </source>
</evidence>
<keyword evidence="1" id="KW-0732">Signal</keyword>
<proteinExistence type="predicted"/>
<comment type="caution">
    <text evidence="2">The sequence shown here is derived from an EMBL/GenBank/DDBJ whole genome shotgun (WGS) entry which is preliminary data.</text>
</comment>
<evidence type="ECO:0008006" key="4">
    <source>
        <dbReference type="Google" id="ProtNLM"/>
    </source>
</evidence>